<dbReference type="CDD" id="cd02440">
    <property type="entry name" value="AdoMet_MTases"/>
    <property type="match status" value="1"/>
</dbReference>
<feature type="binding site" evidence="6">
    <location>
        <position position="105"/>
    </location>
    <ligand>
        <name>S-adenosyl-L-methionine</name>
        <dbReference type="ChEBI" id="CHEBI:59789"/>
    </ligand>
</feature>
<keyword evidence="4 6" id="KW-0949">S-adenosyl-L-methionine</keyword>
<dbReference type="InterPro" id="IPR029063">
    <property type="entry name" value="SAM-dependent_MTases_sf"/>
</dbReference>
<keyword evidence="3 5" id="KW-0808">Transferase</keyword>
<proteinExistence type="inferred from homology"/>
<sequence>MSLNKFMHPRNPFFNNPCDFFKLSQKYPDFARYIKCVNNQNFSIDFKDPEALKSLCCTLLNDLYGLNIDIPIDHLIPRVPQRINYVLWIEDLLEKRENVIGIDIGCGTCCIFGLLATALNKNWRMIGSDISNENIEWSKKNIFKNNLQDKINVYKVEGDSILIDLISKIDQNRKDEEFKEIDFVMCNPPFYANESENLGISNTKKPDERSGPSSVNTGRYHESIYDQGGEVSFVKKMIDESISIGKRIKIYTTMFGKKSSLIDIKNYLLNVKNIQNISETTFCQGHTMRWGLAWSFDDTKLKEYDYKKIKEKEISSSKLKVKDNPLKFVIDKNLPEFKNGYTKEIIYGQIREFFLKNLKFEIKKEKSDQFKIIFEIHEKTWFNRKERRERTRLGLAQENAKFEKVFSIQCYIEKISNGLIELRLSLCENRDRSEFDKNKNYLNEIYEFARNFWKKRTTS</sequence>
<keyword evidence="9" id="KW-1185">Reference proteome</keyword>
<dbReference type="Gene3D" id="3.40.50.150">
    <property type="entry name" value="Vaccinia Virus protein VP39"/>
    <property type="match status" value="1"/>
</dbReference>
<dbReference type="EMBL" id="CAJNOC010001064">
    <property type="protein sequence ID" value="CAF0831428.1"/>
    <property type="molecule type" value="Genomic_DNA"/>
</dbReference>
<reference evidence="8" key="1">
    <citation type="submission" date="2021-02" db="EMBL/GenBank/DDBJ databases">
        <authorList>
            <person name="Nowell W R."/>
        </authorList>
    </citation>
    <scope>NUCLEOTIDE SEQUENCE</scope>
    <source>
        <strain evidence="8">Ploen Becks lab</strain>
    </source>
</reference>
<feature type="binding site" evidence="6">
    <location>
        <position position="187"/>
    </location>
    <ligand>
        <name>S-adenosyl-L-methionine</name>
        <dbReference type="ChEBI" id="CHEBI:59789"/>
    </ligand>
</feature>
<dbReference type="OrthoDB" id="514248at2759"/>
<keyword evidence="2 5" id="KW-0489">Methyltransferase</keyword>
<feature type="binding site" evidence="6">
    <location>
        <position position="129"/>
    </location>
    <ligand>
        <name>S-adenosyl-L-methionine</name>
        <dbReference type="ChEBI" id="CHEBI:59789"/>
    </ligand>
</feature>
<evidence type="ECO:0000256" key="4">
    <source>
        <dbReference type="ARBA" id="ARBA00022691"/>
    </source>
</evidence>
<name>A0A813URQ3_9BILA</name>
<dbReference type="PANTHER" id="PTHR13393">
    <property type="entry name" value="SAM-DEPENDENT METHYLTRANSFERASE"/>
    <property type="match status" value="1"/>
</dbReference>
<dbReference type="SUPFAM" id="SSF53335">
    <property type="entry name" value="S-adenosyl-L-methionine-dependent methyltransferases"/>
    <property type="match status" value="1"/>
</dbReference>
<dbReference type="EC" id="2.1.1.-" evidence="5"/>
<dbReference type="InterPro" id="IPR010286">
    <property type="entry name" value="METTL16/RlmF"/>
</dbReference>
<comment type="caution">
    <text evidence="8">The sequence shown here is derived from an EMBL/GenBank/DDBJ whole genome shotgun (WGS) entry which is preliminary data.</text>
</comment>
<dbReference type="Pfam" id="PF05971">
    <property type="entry name" value="Methyltransf_10"/>
    <property type="match status" value="1"/>
</dbReference>
<evidence type="ECO:0000256" key="5">
    <source>
        <dbReference type="PIRNR" id="PIRNR037350"/>
    </source>
</evidence>
<evidence type="ECO:0000256" key="2">
    <source>
        <dbReference type="ARBA" id="ARBA00022603"/>
    </source>
</evidence>
<dbReference type="GO" id="GO:0070475">
    <property type="term" value="P:rRNA base methylation"/>
    <property type="evidence" value="ECO:0007669"/>
    <property type="project" value="TreeGrafter"/>
</dbReference>
<evidence type="ECO:0000256" key="6">
    <source>
        <dbReference type="PIRSR" id="PIRSR037350-1"/>
    </source>
</evidence>
<dbReference type="GO" id="GO:0008168">
    <property type="term" value="F:methyltransferase activity"/>
    <property type="evidence" value="ECO:0007669"/>
    <property type="project" value="UniProtKB-UniRule"/>
</dbReference>
<feature type="region of interest" description="Disordered" evidence="7">
    <location>
        <begin position="197"/>
        <end position="220"/>
    </location>
</feature>
<dbReference type="GO" id="GO:0005634">
    <property type="term" value="C:nucleus"/>
    <property type="evidence" value="ECO:0007669"/>
    <property type="project" value="TreeGrafter"/>
</dbReference>
<evidence type="ECO:0000256" key="3">
    <source>
        <dbReference type="ARBA" id="ARBA00022679"/>
    </source>
</evidence>
<evidence type="ECO:0000313" key="8">
    <source>
        <dbReference type="EMBL" id="CAF0831428.1"/>
    </source>
</evidence>
<gene>
    <name evidence="8" type="ORF">OXX778_LOCUS7986</name>
</gene>
<dbReference type="PIRSF" id="PIRSF037350">
    <property type="entry name" value="Mtase_ZK1128_prd"/>
    <property type="match status" value="1"/>
</dbReference>
<dbReference type="AlphaFoldDB" id="A0A813URQ3"/>
<evidence type="ECO:0000256" key="1">
    <source>
        <dbReference type="ARBA" id="ARBA00005878"/>
    </source>
</evidence>
<evidence type="ECO:0000256" key="7">
    <source>
        <dbReference type="SAM" id="MobiDB-lite"/>
    </source>
</evidence>
<accession>A0A813URQ3</accession>
<protein>
    <recommendedName>
        <fullName evidence="5">U6 small nuclear RNA (adenine-(43)-N(6))-methyltransferase</fullName>
        <ecNumber evidence="5">2.1.1.-</ecNumber>
    </recommendedName>
</protein>
<evidence type="ECO:0000313" key="9">
    <source>
        <dbReference type="Proteomes" id="UP000663879"/>
    </source>
</evidence>
<dbReference type="InterPro" id="IPR017182">
    <property type="entry name" value="METTL16/PsiM"/>
</dbReference>
<feature type="binding site" evidence="6">
    <location>
        <position position="82"/>
    </location>
    <ligand>
        <name>S-adenosyl-L-methionine</name>
        <dbReference type="ChEBI" id="CHEBI:59789"/>
    </ligand>
</feature>
<organism evidence="8 9">
    <name type="scientific">Brachionus calyciflorus</name>
    <dbReference type="NCBI Taxonomy" id="104777"/>
    <lineage>
        <taxon>Eukaryota</taxon>
        <taxon>Metazoa</taxon>
        <taxon>Spiralia</taxon>
        <taxon>Gnathifera</taxon>
        <taxon>Rotifera</taxon>
        <taxon>Eurotatoria</taxon>
        <taxon>Monogononta</taxon>
        <taxon>Pseudotrocha</taxon>
        <taxon>Ploima</taxon>
        <taxon>Brachionidae</taxon>
        <taxon>Brachionus</taxon>
    </lineage>
</organism>
<comment type="similarity">
    <text evidence="1 5">Belongs to the methyltransferase superfamily. METTL16/RlmF family.</text>
</comment>
<dbReference type="Proteomes" id="UP000663879">
    <property type="component" value="Unassembled WGS sequence"/>
</dbReference>
<dbReference type="PANTHER" id="PTHR13393:SF0">
    <property type="entry name" value="RNA N6-ADENOSINE-METHYLTRANSFERASE METTL16"/>
    <property type="match status" value="1"/>
</dbReference>